<accession>A0A8H7SWK2</accession>
<evidence type="ECO:0000313" key="1">
    <source>
        <dbReference type="EMBL" id="KAG2237700.1"/>
    </source>
</evidence>
<organism evidence="1 2">
    <name type="scientific">Thamnidium elegans</name>
    <dbReference type="NCBI Taxonomy" id="101142"/>
    <lineage>
        <taxon>Eukaryota</taxon>
        <taxon>Fungi</taxon>
        <taxon>Fungi incertae sedis</taxon>
        <taxon>Mucoromycota</taxon>
        <taxon>Mucoromycotina</taxon>
        <taxon>Mucoromycetes</taxon>
        <taxon>Mucorales</taxon>
        <taxon>Mucorineae</taxon>
        <taxon>Mucoraceae</taxon>
        <taxon>Thamnidium</taxon>
    </lineage>
</organism>
<proteinExistence type="predicted"/>
<dbReference type="AlphaFoldDB" id="A0A8H7SWK2"/>
<keyword evidence="2" id="KW-1185">Reference proteome</keyword>
<dbReference type="EMBL" id="JAEPRE010000003">
    <property type="protein sequence ID" value="KAG2237700.1"/>
    <property type="molecule type" value="Genomic_DNA"/>
</dbReference>
<evidence type="ECO:0000313" key="2">
    <source>
        <dbReference type="Proteomes" id="UP000613177"/>
    </source>
</evidence>
<name>A0A8H7SWK2_9FUNG</name>
<protein>
    <submittedName>
        <fullName evidence="1">Uncharacterized protein</fullName>
    </submittedName>
</protein>
<sequence>MSNNNELSWDSSNFLQDVLFNKNITSNSAKIESLIGEVSEMKSMLSNILAILQGGRSFSARSVSLGSGSNSSSNNRRFVEPVSFDILDDQDKLEEINSNARSNRGNRRYGKDAMKRITGAKSERLLIIAMCILWLEETNVQYGMSTVDEETAAREQDANDTYNNTNALIILFCCTKYAGKGLDFLWSGLSADEQVTTSFVVERIVLETLTIEACLPLSLVLDSWVTFHLPSVAIRNDGKRKKNKRPVLS</sequence>
<reference evidence="1" key="1">
    <citation type="submission" date="2021-01" db="EMBL/GenBank/DDBJ databases">
        <title>Metabolic potential, ecology and presence of endohyphal bacteria is reflected in genomic diversity of Mucoromycotina.</title>
        <authorList>
            <person name="Muszewska A."/>
            <person name="Okrasinska A."/>
            <person name="Steczkiewicz K."/>
            <person name="Drgas O."/>
            <person name="Orlowska M."/>
            <person name="Perlinska-Lenart U."/>
            <person name="Aleksandrzak-Piekarczyk T."/>
            <person name="Szatraj K."/>
            <person name="Zielenkiewicz U."/>
            <person name="Pilsyk S."/>
            <person name="Malc E."/>
            <person name="Mieczkowski P."/>
            <person name="Kruszewska J.S."/>
            <person name="Biernat P."/>
            <person name="Pawlowska J."/>
        </authorList>
    </citation>
    <scope>NUCLEOTIDE SEQUENCE</scope>
    <source>
        <strain evidence="1">WA0000018081</strain>
    </source>
</reference>
<comment type="caution">
    <text evidence="1">The sequence shown here is derived from an EMBL/GenBank/DDBJ whole genome shotgun (WGS) entry which is preliminary data.</text>
</comment>
<dbReference type="Proteomes" id="UP000613177">
    <property type="component" value="Unassembled WGS sequence"/>
</dbReference>
<gene>
    <name evidence="1" type="ORF">INT48_009638</name>
</gene>